<dbReference type="EMBL" id="BLSD01000506">
    <property type="protein sequence ID" value="GFP40840.1"/>
    <property type="molecule type" value="Genomic_DNA"/>
</dbReference>
<name>A0A6V8Q8W3_9ACTN</name>
<evidence type="ECO:0000313" key="1">
    <source>
        <dbReference type="EMBL" id="GFP40840.1"/>
    </source>
</evidence>
<dbReference type="AlphaFoldDB" id="A0A6V8Q8W3"/>
<accession>A0A6V8Q8W3</accession>
<gene>
    <name evidence="1" type="ORF">HKBW3S47_02537</name>
</gene>
<proteinExistence type="predicted"/>
<sequence length="25" mass="3004">AELKKQRFAKYENMGREYINGLEES</sequence>
<feature type="non-terminal residue" evidence="1">
    <location>
        <position position="1"/>
    </location>
</feature>
<organism evidence="1 2">
    <name type="scientific">Candidatus Hakubella thermalkaliphila</name>
    <dbReference type="NCBI Taxonomy" id="2754717"/>
    <lineage>
        <taxon>Bacteria</taxon>
        <taxon>Bacillati</taxon>
        <taxon>Actinomycetota</taxon>
        <taxon>Actinomycetota incertae sedis</taxon>
        <taxon>Candidatus Hakubellales</taxon>
        <taxon>Candidatus Hakubellaceae</taxon>
        <taxon>Candidatus Hakubella</taxon>
    </lineage>
</organism>
<reference evidence="1 2" key="1">
    <citation type="journal article" date="2020" name="Front. Microbiol.">
        <title>Single-cell genomics of novel Actinobacteria with the Wood-Ljungdahl pathway discovered in a serpentinizing system.</title>
        <authorList>
            <person name="Merino N."/>
            <person name="Kawai M."/>
            <person name="Boyd E.S."/>
            <person name="Colman D.R."/>
            <person name="McGlynn S.E."/>
            <person name="Nealson K.H."/>
            <person name="Kurokawa K."/>
            <person name="Hongoh Y."/>
        </authorList>
    </citation>
    <scope>NUCLEOTIDE SEQUENCE [LARGE SCALE GENOMIC DNA]</scope>
    <source>
        <strain evidence="1 2">S47</strain>
    </source>
</reference>
<comment type="caution">
    <text evidence="1">The sequence shown here is derived from an EMBL/GenBank/DDBJ whole genome shotgun (WGS) entry which is preliminary data.</text>
</comment>
<evidence type="ECO:0000313" key="2">
    <source>
        <dbReference type="Proteomes" id="UP000569018"/>
    </source>
</evidence>
<dbReference type="Proteomes" id="UP000569018">
    <property type="component" value="Unassembled WGS sequence"/>
</dbReference>
<protein>
    <submittedName>
        <fullName evidence="1">Uncharacterized protein</fullName>
    </submittedName>
</protein>